<evidence type="ECO:0000313" key="2">
    <source>
        <dbReference type="EMBL" id="OSQ43339.1"/>
    </source>
</evidence>
<dbReference type="Proteomes" id="UP000193396">
    <property type="component" value="Unassembled WGS sequence"/>
</dbReference>
<dbReference type="Pfam" id="PF09836">
    <property type="entry name" value="DUF2063"/>
    <property type="match status" value="1"/>
</dbReference>
<dbReference type="OrthoDB" id="4146344at2"/>
<accession>A0A1Y2L8W4</accession>
<evidence type="ECO:0000259" key="1">
    <source>
        <dbReference type="Pfam" id="PF09836"/>
    </source>
</evidence>
<dbReference type="EMBL" id="JFKB01000025">
    <property type="protein sequence ID" value="OSQ43339.1"/>
    <property type="molecule type" value="Genomic_DNA"/>
</dbReference>
<dbReference type="InterPro" id="IPR044922">
    <property type="entry name" value="DUF2063_N_sf"/>
</dbReference>
<dbReference type="Gene3D" id="1.10.150.690">
    <property type="entry name" value="DUF2063"/>
    <property type="match status" value="1"/>
</dbReference>
<evidence type="ECO:0000313" key="3">
    <source>
        <dbReference type="Proteomes" id="UP000193396"/>
    </source>
</evidence>
<feature type="domain" description="Putative DNA-binding" evidence="1">
    <location>
        <begin position="8"/>
        <end position="95"/>
    </location>
</feature>
<dbReference type="InterPro" id="IPR018640">
    <property type="entry name" value="DUF2063"/>
</dbReference>
<keyword evidence="3" id="KW-1185">Reference proteome</keyword>
<dbReference type="AlphaFoldDB" id="A0A1Y2L8W4"/>
<proteinExistence type="predicted"/>
<dbReference type="STRING" id="1293890.TALK_20555"/>
<reference evidence="2 3" key="1">
    <citation type="submission" date="2014-03" db="EMBL/GenBank/DDBJ databases">
        <title>The draft genome sequence of Thalassospira alkalitolerans JCM 18968.</title>
        <authorList>
            <person name="Lai Q."/>
            <person name="Shao Z."/>
        </authorList>
    </citation>
    <scope>NUCLEOTIDE SEQUENCE [LARGE SCALE GENOMIC DNA]</scope>
    <source>
        <strain evidence="2 3">JCM 18968</strain>
    </source>
</reference>
<dbReference type="RefSeq" id="WP_085621045.1">
    <property type="nucleotide sequence ID" value="NZ_JFKB01000025.1"/>
</dbReference>
<sequence>MNRAGAFYDDFSNALMASDDAEAPTGIDPAMTGRFAIYRNNVHRGLGDALSAAYPVVCKLVGTDFFDGMAREFFRTEHKRAGSLALYGASFADFIEVFPAASSLPYLADMARLERARLEVLHEADANTIATETLTTRQDDLASLAFVIHPACRLICSAFPIQSIWLRQQDDGEKDPIRHIGENVLITRPQMTVKHVNLDLAGVLFMRSLMDGAMVGDAYAAAIDIDPKFDVTANFAKLITAGVFAGLRED</sequence>
<comment type="caution">
    <text evidence="2">The sequence shown here is derived from an EMBL/GenBank/DDBJ whole genome shotgun (WGS) entry which is preliminary data.</text>
</comment>
<protein>
    <recommendedName>
        <fullName evidence="1">Putative DNA-binding domain-containing protein</fullName>
    </recommendedName>
</protein>
<gene>
    <name evidence="2" type="ORF">TALK_20555</name>
</gene>
<name>A0A1Y2L8W4_9PROT</name>
<organism evidence="2 3">
    <name type="scientific">Thalassospira alkalitolerans</name>
    <dbReference type="NCBI Taxonomy" id="1293890"/>
    <lineage>
        <taxon>Bacteria</taxon>
        <taxon>Pseudomonadati</taxon>
        <taxon>Pseudomonadota</taxon>
        <taxon>Alphaproteobacteria</taxon>
        <taxon>Rhodospirillales</taxon>
        <taxon>Thalassospiraceae</taxon>
        <taxon>Thalassospira</taxon>
    </lineage>
</organism>